<protein>
    <submittedName>
        <fullName evidence="2">Uma2 family endonuclease</fullName>
    </submittedName>
</protein>
<dbReference type="Gene3D" id="3.90.1570.10">
    <property type="entry name" value="tt1808, chain A"/>
    <property type="match status" value="1"/>
</dbReference>
<dbReference type="Proteomes" id="UP000261812">
    <property type="component" value="Chromosome"/>
</dbReference>
<evidence type="ECO:0000313" key="3">
    <source>
        <dbReference type="Proteomes" id="UP000261812"/>
    </source>
</evidence>
<evidence type="ECO:0000313" key="2">
    <source>
        <dbReference type="EMBL" id="QLL29196.1"/>
    </source>
</evidence>
<dbReference type="InterPro" id="IPR012296">
    <property type="entry name" value="Nuclease_put_TT1808"/>
</dbReference>
<dbReference type="RefSeq" id="WP_181494389.1">
    <property type="nucleotide sequence ID" value="NZ_CP032152.1"/>
</dbReference>
<dbReference type="EMBL" id="CP032152">
    <property type="protein sequence ID" value="QLL29196.1"/>
    <property type="molecule type" value="Genomic_DNA"/>
</dbReference>
<dbReference type="Pfam" id="PF05685">
    <property type="entry name" value="Uma2"/>
    <property type="match status" value="1"/>
</dbReference>
<dbReference type="PANTHER" id="PTHR35400:SF3">
    <property type="entry name" value="SLL1072 PROTEIN"/>
    <property type="match status" value="1"/>
</dbReference>
<dbReference type="AlphaFoldDB" id="A0A7D6J0F7"/>
<dbReference type="SUPFAM" id="SSF52980">
    <property type="entry name" value="Restriction endonuclease-like"/>
    <property type="match status" value="1"/>
</dbReference>
<reference evidence="3" key="1">
    <citation type="submission" date="2018-09" db="EMBL/GenBank/DDBJ databases">
        <title>Complete genome sequence of thermophilic cyanobacteria strain Thermosynechococcus elongatus PKUAC-SCTE542.</title>
        <authorList>
            <person name="Liang Y."/>
            <person name="Tang J."/>
            <person name="Daroch M."/>
        </authorList>
    </citation>
    <scope>NUCLEOTIDE SEQUENCE [LARGE SCALE GENOMIC DNA]</scope>
    <source>
        <strain evidence="3">E542</strain>
    </source>
</reference>
<evidence type="ECO:0000259" key="1">
    <source>
        <dbReference type="Pfam" id="PF05685"/>
    </source>
</evidence>
<organism evidence="2 3">
    <name type="scientific">Thermosynechococcus sichuanensis E542</name>
    <dbReference type="NCBI Taxonomy" id="2016101"/>
    <lineage>
        <taxon>Bacteria</taxon>
        <taxon>Bacillati</taxon>
        <taxon>Cyanobacteriota</taxon>
        <taxon>Cyanophyceae</taxon>
        <taxon>Acaryochloridales</taxon>
        <taxon>Thermosynechococcaceae</taxon>
        <taxon>Thermosynechococcus</taxon>
        <taxon>Thermosynechococcus sichuanensis</taxon>
    </lineage>
</organism>
<dbReference type="InterPro" id="IPR011335">
    <property type="entry name" value="Restrct_endonuc-II-like"/>
</dbReference>
<keyword evidence="2" id="KW-0378">Hydrolase</keyword>
<feature type="domain" description="Putative restriction endonuclease" evidence="1">
    <location>
        <begin position="21"/>
        <end position="188"/>
    </location>
</feature>
<gene>
    <name evidence="2" type="ORF">D3A95_07220</name>
</gene>
<dbReference type="PANTHER" id="PTHR35400">
    <property type="entry name" value="SLR1083 PROTEIN"/>
    <property type="match status" value="1"/>
</dbReference>
<proteinExistence type="predicted"/>
<keyword evidence="3" id="KW-1185">Reference proteome</keyword>
<dbReference type="CDD" id="cd06260">
    <property type="entry name" value="DUF820-like"/>
    <property type="match status" value="1"/>
</dbReference>
<dbReference type="KEGG" id="tsq:D3A95_07220"/>
<keyword evidence="2" id="KW-0255">Endonuclease</keyword>
<dbReference type="GO" id="GO:0004519">
    <property type="term" value="F:endonuclease activity"/>
    <property type="evidence" value="ECO:0007669"/>
    <property type="project" value="UniProtKB-KW"/>
</dbReference>
<dbReference type="InterPro" id="IPR008538">
    <property type="entry name" value="Uma2"/>
</dbReference>
<accession>A0A7D6J0F7</accession>
<sequence length="222" mass="25019">MTLEYSVKLPPLENGDRLTRDEFERRYAALPHLKKAELIEGVVFMGSPVGIEHSRSHGSIMGWLWFYSAATPGLGCYDNPTVRLDGDNEPQPDAVLRLERGGNSRISEDGYIEGAPELVVEIAASSAAYDLHDKLKVYRRNGVQEYLVWCTYDRQIYWFSLEAGEYQPLTADAEGMIRSRQFPGLWLAPAALLTHDLGRVLQVLQQGIATPEHQAFVARQQR</sequence>
<name>A0A7D6J0F7_9CYAN</name>
<keyword evidence="2" id="KW-0540">Nuclease</keyword>